<proteinExistence type="predicted"/>
<dbReference type="Pfam" id="PF03266">
    <property type="entry name" value="NTPase_1"/>
    <property type="match status" value="1"/>
</dbReference>
<dbReference type="Gene3D" id="3.40.50.300">
    <property type="entry name" value="P-loop containing nucleotide triphosphate hydrolases"/>
    <property type="match status" value="1"/>
</dbReference>
<dbReference type="InterPro" id="IPR004948">
    <property type="entry name" value="Nuc-triphosphatase_THEP1"/>
</dbReference>
<evidence type="ECO:0000313" key="2">
    <source>
        <dbReference type="Proteomes" id="UP000886824"/>
    </source>
</evidence>
<accession>A0A9D1Z6Z1</accession>
<sequence length="173" mass="18587">MGKSTALDRTVELLGVWPGGFRTGFAPDRTRLCLWPAWERPDWSEACTVARLADGRLTGDPAAFDRLGPAILRESLSWARLLVLDELGWLEAGAPAFQGAVRAFLAGPVPVLGVVKPPHERRGTWLEGLVDTPGGTLVEVDLDNRSNLPAFLATRLRAALGPGEITGELGNEP</sequence>
<reference evidence="1" key="2">
    <citation type="submission" date="2021-04" db="EMBL/GenBank/DDBJ databases">
        <authorList>
            <person name="Gilroy R."/>
        </authorList>
    </citation>
    <scope>NUCLEOTIDE SEQUENCE</scope>
    <source>
        <strain evidence="1">CHK33-7979</strain>
    </source>
</reference>
<dbReference type="Proteomes" id="UP000886824">
    <property type="component" value="Unassembled WGS sequence"/>
</dbReference>
<protein>
    <submittedName>
        <fullName evidence="1">Nucleoside-triphosphatase</fullName>
    </submittedName>
</protein>
<dbReference type="GO" id="GO:0017111">
    <property type="term" value="F:ribonucleoside triphosphate phosphatase activity"/>
    <property type="evidence" value="ECO:0007669"/>
    <property type="project" value="InterPro"/>
</dbReference>
<evidence type="ECO:0000313" key="1">
    <source>
        <dbReference type="EMBL" id="HIY74543.1"/>
    </source>
</evidence>
<organism evidence="1 2">
    <name type="scientific">Candidatus Intestinimonas merdavium</name>
    <dbReference type="NCBI Taxonomy" id="2838622"/>
    <lineage>
        <taxon>Bacteria</taxon>
        <taxon>Bacillati</taxon>
        <taxon>Bacillota</taxon>
        <taxon>Clostridia</taxon>
        <taxon>Eubacteriales</taxon>
        <taxon>Intestinimonas</taxon>
    </lineage>
</organism>
<reference evidence="1" key="1">
    <citation type="journal article" date="2021" name="PeerJ">
        <title>Extensive microbial diversity within the chicken gut microbiome revealed by metagenomics and culture.</title>
        <authorList>
            <person name="Gilroy R."/>
            <person name="Ravi A."/>
            <person name="Getino M."/>
            <person name="Pursley I."/>
            <person name="Horton D.L."/>
            <person name="Alikhan N.F."/>
            <person name="Baker D."/>
            <person name="Gharbi K."/>
            <person name="Hall N."/>
            <person name="Watson M."/>
            <person name="Adriaenssens E.M."/>
            <person name="Foster-Nyarko E."/>
            <person name="Jarju S."/>
            <person name="Secka A."/>
            <person name="Antonio M."/>
            <person name="Oren A."/>
            <person name="Chaudhuri R.R."/>
            <person name="La Ragione R."/>
            <person name="Hildebrand F."/>
            <person name="Pallen M.J."/>
        </authorList>
    </citation>
    <scope>NUCLEOTIDE SEQUENCE</scope>
    <source>
        <strain evidence="1">CHK33-7979</strain>
    </source>
</reference>
<gene>
    <name evidence="1" type="ORF">H9826_11350</name>
</gene>
<dbReference type="EMBL" id="DXCX01000123">
    <property type="protein sequence ID" value="HIY74543.1"/>
    <property type="molecule type" value="Genomic_DNA"/>
</dbReference>
<comment type="caution">
    <text evidence="1">The sequence shown here is derived from an EMBL/GenBank/DDBJ whole genome shotgun (WGS) entry which is preliminary data.</text>
</comment>
<dbReference type="InterPro" id="IPR027417">
    <property type="entry name" value="P-loop_NTPase"/>
</dbReference>
<dbReference type="AlphaFoldDB" id="A0A9D1Z6Z1"/>
<name>A0A9D1Z6Z1_9FIRM</name>